<gene>
    <name evidence="1" type="ORF">CSUNSWCD_1414</name>
</gene>
<dbReference type="AlphaFoldDB" id="M5IHB1"/>
<evidence type="ECO:0000313" key="1">
    <source>
        <dbReference type="EMBL" id="EKU10175.1"/>
    </source>
</evidence>
<protein>
    <submittedName>
        <fullName evidence="1">Uncharacterized protein</fullName>
    </submittedName>
</protein>
<sequence length="49" mass="5731">MVRFGDYAFKFRFGKRRQAVAASKFNTQKYKIILNLQISASRKILKPPP</sequence>
<dbReference type="STRING" id="1244083.CSUNSWCD_1414"/>
<dbReference type="PATRIC" id="fig|1244083.3.peg.2394"/>
<name>M5IHB1_9BACT</name>
<evidence type="ECO:0000313" key="2">
    <source>
        <dbReference type="Proteomes" id="UP000011939"/>
    </source>
</evidence>
<dbReference type="Proteomes" id="UP000011939">
    <property type="component" value="Unassembled WGS sequence"/>
</dbReference>
<organism evidence="1 2">
    <name type="scientific">Campylobacter showae CSUNSWCD</name>
    <dbReference type="NCBI Taxonomy" id="1244083"/>
    <lineage>
        <taxon>Bacteria</taxon>
        <taxon>Pseudomonadati</taxon>
        <taxon>Campylobacterota</taxon>
        <taxon>Epsilonproteobacteria</taxon>
        <taxon>Campylobacterales</taxon>
        <taxon>Campylobacteraceae</taxon>
        <taxon>Campylobacter</taxon>
    </lineage>
</organism>
<comment type="caution">
    <text evidence="1">The sequence shown here is derived from an EMBL/GenBank/DDBJ whole genome shotgun (WGS) entry which is preliminary data.</text>
</comment>
<proteinExistence type="predicted"/>
<accession>M5IHB1</accession>
<dbReference type="EMBL" id="AMZQ01000020">
    <property type="protein sequence ID" value="EKU10175.1"/>
    <property type="molecule type" value="Genomic_DNA"/>
</dbReference>
<reference evidence="1 2" key="1">
    <citation type="journal article" date="2013" name="Genome Announc.">
        <title>Genome Sequence of Campylobacter showae UNSWCD, Isolated from a Patient with Crohn's Disease.</title>
        <authorList>
            <person name="Tay A.P."/>
            <person name="Kaakoush N.O."/>
            <person name="Deshpande N.P."/>
            <person name="Chen Z."/>
            <person name="Mitchell H."/>
            <person name="Wilkins M.R."/>
        </authorList>
    </citation>
    <scope>NUCLEOTIDE SEQUENCE [LARGE SCALE GENOMIC DNA]</scope>
    <source>
        <strain evidence="1 2">CSUNSWCD</strain>
    </source>
</reference>